<evidence type="ECO:0000256" key="2">
    <source>
        <dbReference type="SAM" id="MobiDB-lite"/>
    </source>
</evidence>
<evidence type="ECO:0000256" key="1">
    <source>
        <dbReference type="ARBA" id="ARBA00008848"/>
    </source>
</evidence>
<keyword evidence="5" id="KW-1185">Reference proteome</keyword>
<protein>
    <submittedName>
        <fullName evidence="4">Tubulin-folding cofactor C</fullName>
    </submittedName>
</protein>
<dbReference type="GO" id="GO:0007023">
    <property type="term" value="P:post-chaperonin tubulin folding pathway"/>
    <property type="evidence" value="ECO:0007669"/>
    <property type="project" value="InterPro"/>
</dbReference>
<dbReference type="OMA" id="QQVRIHT"/>
<dbReference type="GO" id="GO:0005737">
    <property type="term" value="C:cytoplasm"/>
    <property type="evidence" value="ECO:0007669"/>
    <property type="project" value="TreeGrafter"/>
</dbReference>
<comment type="similarity">
    <text evidence="1">Belongs to the TBCC family.</text>
</comment>
<dbReference type="Proteomes" id="UP000005237">
    <property type="component" value="Unassembled WGS sequence"/>
</dbReference>
<feature type="region of interest" description="Disordered" evidence="2">
    <location>
        <begin position="1"/>
        <end position="34"/>
    </location>
</feature>
<dbReference type="InterPro" id="IPR027684">
    <property type="entry name" value="TBCC"/>
</dbReference>
<reference evidence="5" key="1">
    <citation type="submission" date="2010-08" db="EMBL/GenBank/DDBJ databases">
        <authorList>
            <consortium name="Caenorhabditis japonica Sequencing Consortium"/>
            <person name="Wilson R.K."/>
        </authorList>
    </citation>
    <scope>NUCLEOTIDE SEQUENCE [LARGE SCALE GENOMIC DNA]</scope>
    <source>
        <strain evidence="5">DF5081</strain>
    </source>
</reference>
<dbReference type="InterPro" id="IPR012945">
    <property type="entry name" value="Tubulin-bd_cofactor_C_dom"/>
</dbReference>
<evidence type="ECO:0000313" key="4">
    <source>
        <dbReference type="EnsemblMetazoa" id="CJA03141.1"/>
    </source>
</evidence>
<organism evidence="4 5">
    <name type="scientific">Caenorhabditis japonica</name>
    <dbReference type="NCBI Taxonomy" id="281687"/>
    <lineage>
        <taxon>Eukaryota</taxon>
        <taxon>Metazoa</taxon>
        <taxon>Ecdysozoa</taxon>
        <taxon>Nematoda</taxon>
        <taxon>Chromadorea</taxon>
        <taxon>Rhabditida</taxon>
        <taxon>Rhabditina</taxon>
        <taxon>Rhabditomorpha</taxon>
        <taxon>Rhabditoidea</taxon>
        <taxon>Rhabditidae</taxon>
        <taxon>Peloderinae</taxon>
        <taxon>Caenorhabditis</taxon>
    </lineage>
</organism>
<dbReference type="PROSITE" id="PS51329">
    <property type="entry name" value="C_CAP_COFACTOR_C"/>
    <property type="match status" value="1"/>
</dbReference>
<dbReference type="EnsemblMetazoa" id="CJA03141.1">
    <property type="protein sequence ID" value="CJA03141.1"/>
    <property type="gene ID" value="WBGene00122345"/>
</dbReference>
<reference evidence="4" key="2">
    <citation type="submission" date="2022-06" db="UniProtKB">
        <authorList>
            <consortium name="EnsemblMetazoa"/>
        </authorList>
    </citation>
    <scope>IDENTIFICATION</scope>
    <source>
        <strain evidence="4">DF5081</strain>
    </source>
</reference>
<proteinExistence type="inferred from homology"/>
<dbReference type="InterPro" id="IPR016098">
    <property type="entry name" value="CAP/MinC_C"/>
</dbReference>
<dbReference type="Gene3D" id="2.160.20.70">
    <property type="match status" value="1"/>
</dbReference>
<name>A0A8R1HM55_CAEJA</name>
<dbReference type="PANTHER" id="PTHR15139:SF0">
    <property type="entry name" value="TUBULIN-SPECIFIC CHAPERONE C"/>
    <property type="match status" value="1"/>
</dbReference>
<dbReference type="PANTHER" id="PTHR15139">
    <property type="entry name" value="TUBULIN FOLDING COFACTOR C"/>
    <property type="match status" value="1"/>
</dbReference>
<evidence type="ECO:0000313" key="5">
    <source>
        <dbReference type="Proteomes" id="UP000005237"/>
    </source>
</evidence>
<accession>A0A8R1HM55</accession>
<dbReference type="Pfam" id="PF07986">
    <property type="entry name" value="TBCC"/>
    <property type="match status" value="1"/>
</dbReference>
<dbReference type="GO" id="GO:0007021">
    <property type="term" value="P:tubulin complex assembly"/>
    <property type="evidence" value="ECO:0007669"/>
    <property type="project" value="TreeGrafter"/>
</dbReference>
<dbReference type="AlphaFoldDB" id="A0A8R1HM55"/>
<dbReference type="InterPro" id="IPR017901">
    <property type="entry name" value="C-CAP_CF_C-like"/>
</dbReference>
<sequence length="292" mass="33681">MEQRRNQLLAKLEHRNEERKAESSQKGDGREVDDLMDEIRRDLEEKKVEDAKIERLQEFLAFSTNARQLKSIQNLLEDVRKFKLTQNSSAKPKFTGFSFKKTTAPATSKPTVPAQNLEKSEIPSVSTTAVETGTLLIDLSSENKIIDGKDGEDISLKNVENCRLLFNFNPSIVHLRNVKNSTLLFLRCEQSVLMNDCENLKIYVAAQQVRIHTSHHIHLHVATRGAVILEDSSSIFMYPYRLKNAENSEFLPVEDNLEWQTPRDFNWLATSQSPNWKLMAEDEWDDEERFSL</sequence>
<feature type="domain" description="C-CAP/cofactor C-like" evidence="3">
    <location>
        <begin position="123"/>
        <end position="259"/>
    </location>
</feature>
<evidence type="ECO:0000259" key="3">
    <source>
        <dbReference type="PROSITE" id="PS51329"/>
    </source>
</evidence>